<name>A0A9W4T159_9GLOM</name>
<feature type="non-terminal residue" evidence="1">
    <location>
        <position position="1"/>
    </location>
</feature>
<proteinExistence type="predicted"/>
<dbReference type="EMBL" id="CAMKVN010005417">
    <property type="protein sequence ID" value="CAI2188803.1"/>
    <property type="molecule type" value="Genomic_DNA"/>
</dbReference>
<gene>
    <name evidence="1" type="ORF">FWILDA_LOCUS13763</name>
</gene>
<comment type="caution">
    <text evidence="1">The sequence shown here is derived from an EMBL/GenBank/DDBJ whole genome shotgun (WGS) entry which is preliminary data.</text>
</comment>
<evidence type="ECO:0000313" key="1">
    <source>
        <dbReference type="EMBL" id="CAI2188803.1"/>
    </source>
</evidence>
<protein>
    <submittedName>
        <fullName evidence="1">6369_t:CDS:1</fullName>
    </submittedName>
</protein>
<reference evidence="1" key="1">
    <citation type="submission" date="2022-08" db="EMBL/GenBank/DDBJ databases">
        <authorList>
            <person name="Kallberg Y."/>
            <person name="Tangrot J."/>
            <person name="Rosling A."/>
        </authorList>
    </citation>
    <scope>NUCLEOTIDE SEQUENCE</scope>
    <source>
        <strain evidence="1">Wild A</strain>
    </source>
</reference>
<accession>A0A9W4T159</accession>
<organism evidence="1 2">
    <name type="scientific">Funneliformis geosporum</name>
    <dbReference type="NCBI Taxonomy" id="1117311"/>
    <lineage>
        <taxon>Eukaryota</taxon>
        <taxon>Fungi</taxon>
        <taxon>Fungi incertae sedis</taxon>
        <taxon>Mucoromycota</taxon>
        <taxon>Glomeromycotina</taxon>
        <taxon>Glomeromycetes</taxon>
        <taxon>Glomerales</taxon>
        <taxon>Glomeraceae</taxon>
        <taxon>Funneliformis</taxon>
    </lineage>
</organism>
<keyword evidence="2" id="KW-1185">Reference proteome</keyword>
<dbReference type="Proteomes" id="UP001153678">
    <property type="component" value="Unassembled WGS sequence"/>
</dbReference>
<sequence>ENKRLKQHENLQENREALRISSELKEMLQKSDEQLKNSTRSSKL</sequence>
<evidence type="ECO:0000313" key="2">
    <source>
        <dbReference type="Proteomes" id="UP001153678"/>
    </source>
</evidence>
<dbReference type="AlphaFoldDB" id="A0A9W4T159"/>